<organism evidence="4 5">
    <name type="scientific">Hypocrea jecorina (strain ATCC 56765 / BCRC 32924 / NRRL 11460 / Rut C-30)</name>
    <name type="common">Trichoderma reesei</name>
    <dbReference type="NCBI Taxonomy" id="1344414"/>
    <lineage>
        <taxon>Eukaryota</taxon>
        <taxon>Fungi</taxon>
        <taxon>Dikarya</taxon>
        <taxon>Ascomycota</taxon>
        <taxon>Pezizomycotina</taxon>
        <taxon>Sordariomycetes</taxon>
        <taxon>Hypocreomycetidae</taxon>
        <taxon>Hypocreales</taxon>
        <taxon>Hypocreaceae</taxon>
        <taxon>Trichoderma</taxon>
    </lineage>
</organism>
<evidence type="ECO:0000256" key="1">
    <source>
        <dbReference type="ARBA" id="ARBA00022737"/>
    </source>
</evidence>
<dbReference type="SMART" id="SM00248">
    <property type="entry name" value="ANK"/>
    <property type="match status" value="4"/>
</dbReference>
<dbReference type="PANTHER" id="PTHR24198:SF165">
    <property type="entry name" value="ANKYRIN REPEAT-CONTAINING PROTEIN-RELATED"/>
    <property type="match status" value="1"/>
</dbReference>
<dbReference type="Gene3D" id="1.25.40.20">
    <property type="entry name" value="Ankyrin repeat-containing domain"/>
    <property type="match status" value="1"/>
</dbReference>
<proteinExistence type="predicted"/>
<dbReference type="Proteomes" id="UP000024376">
    <property type="component" value="Unassembled WGS sequence"/>
</dbReference>
<evidence type="ECO:0000313" key="4">
    <source>
        <dbReference type="EMBL" id="ETS03356.1"/>
    </source>
</evidence>
<dbReference type="Pfam" id="PF12796">
    <property type="entry name" value="Ank_2"/>
    <property type="match status" value="1"/>
</dbReference>
<dbReference type="EMBL" id="KI911143">
    <property type="protein sequence ID" value="ETS03356.1"/>
    <property type="molecule type" value="Genomic_DNA"/>
</dbReference>
<protein>
    <submittedName>
        <fullName evidence="4">Ankyrin</fullName>
    </submittedName>
</protein>
<dbReference type="InterPro" id="IPR002110">
    <property type="entry name" value="Ankyrin_rpt"/>
</dbReference>
<evidence type="ECO:0000256" key="2">
    <source>
        <dbReference type="ARBA" id="ARBA00023043"/>
    </source>
</evidence>
<dbReference type="PANTHER" id="PTHR24198">
    <property type="entry name" value="ANKYRIN REPEAT AND PROTEIN KINASE DOMAIN-CONTAINING PROTEIN"/>
    <property type="match status" value="1"/>
</dbReference>
<dbReference type="KEGG" id="trr:M419DRAFT_75659"/>
<accession>A0A024SFT2</accession>
<sequence length="229" mass="25236">MSRSLETISLLLAQESILADARSDTGLTPLGLAVSGGHAEIVRLLLAQGPLVDPDSRTDRGWSLLYIAVDHQVDAEVVKLLIDTGRVNVNFIDPTSRFTPLIAAVTKNLPNIARLLVSHPDIDPNLGAYNNQIVPIATAAIRGHTEIVRILLSHPQTDPDRAILPRSRALLQADIWRREEIVEMLLADGRVGEESRALLKGQRILTRKPALGSEVETGLWWSKMFKSIW</sequence>
<dbReference type="PROSITE" id="PS50297">
    <property type="entry name" value="ANK_REP_REGION"/>
    <property type="match status" value="1"/>
</dbReference>
<name>A0A024SFT2_HYPJR</name>
<feature type="repeat" description="ANK" evidence="3">
    <location>
        <begin position="25"/>
        <end position="57"/>
    </location>
</feature>
<dbReference type="OrthoDB" id="426293at2759"/>
<keyword evidence="2 3" id="KW-0040">ANK repeat</keyword>
<dbReference type="InterPro" id="IPR036770">
    <property type="entry name" value="Ankyrin_rpt-contain_sf"/>
</dbReference>
<evidence type="ECO:0000313" key="5">
    <source>
        <dbReference type="Proteomes" id="UP000024376"/>
    </source>
</evidence>
<dbReference type="HOGENOM" id="CLU_1210548_0_0_1"/>
<dbReference type="AlphaFoldDB" id="A0A024SFT2"/>
<gene>
    <name evidence="4" type="ORF">M419DRAFT_75659</name>
</gene>
<dbReference type="PROSITE" id="PS50088">
    <property type="entry name" value="ANK_REPEAT"/>
    <property type="match status" value="1"/>
</dbReference>
<keyword evidence="1" id="KW-0677">Repeat</keyword>
<reference evidence="5" key="1">
    <citation type="journal article" date="2013" name="Ind. Biotechnol.">
        <title>Comparative genomics analysis of Trichoderma reesei strains.</title>
        <authorList>
            <person name="Koike H."/>
            <person name="Aerts A."/>
            <person name="LaButti K."/>
            <person name="Grigoriev I.V."/>
            <person name="Baker S.E."/>
        </authorList>
    </citation>
    <scope>NUCLEOTIDE SEQUENCE [LARGE SCALE GENOMIC DNA]</scope>
    <source>
        <strain evidence="5">ATCC 56765 / BCRC 32924 / NRRL 11460 / Rut C-30</strain>
    </source>
</reference>
<evidence type="ECO:0000256" key="3">
    <source>
        <dbReference type="PROSITE-ProRule" id="PRU00023"/>
    </source>
</evidence>
<dbReference type="SUPFAM" id="SSF48403">
    <property type="entry name" value="Ankyrin repeat"/>
    <property type="match status" value="1"/>
</dbReference>